<accession>A0ABC8KGX1</accession>
<gene>
    <name evidence="1" type="ORF">ERUC_LOCUS24055</name>
</gene>
<keyword evidence="2" id="KW-1185">Reference proteome</keyword>
<comment type="caution">
    <text evidence="1">The sequence shown here is derived from an EMBL/GenBank/DDBJ whole genome shotgun (WGS) entry which is preliminary data.</text>
</comment>
<sequence>MLYVHRMEAVTNVVEWTERNEDCSLLGQSTWLLMSNLAMMLFSLTHLHTKKMKRSLTTWICDDDLCIFMLNYSL</sequence>
<proteinExistence type="predicted"/>
<dbReference type="EMBL" id="CAKOAT010244266">
    <property type="protein sequence ID" value="CAH8358299.1"/>
    <property type="molecule type" value="Genomic_DNA"/>
</dbReference>
<dbReference type="Proteomes" id="UP001642260">
    <property type="component" value="Unassembled WGS sequence"/>
</dbReference>
<dbReference type="AlphaFoldDB" id="A0ABC8KGX1"/>
<organism evidence="1 2">
    <name type="scientific">Eruca vesicaria subsp. sativa</name>
    <name type="common">Garden rocket</name>
    <name type="synonym">Eruca sativa</name>
    <dbReference type="NCBI Taxonomy" id="29727"/>
    <lineage>
        <taxon>Eukaryota</taxon>
        <taxon>Viridiplantae</taxon>
        <taxon>Streptophyta</taxon>
        <taxon>Embryophyta</taxon>
        <taxon>Tracheophyta</taxon>
        <taxon>Spermatophyta</taxon>
        <taxon>Magnoliopsida</taxon>
        <taxon>eudicotyledons</taxon>
        <taxon>Gunneridae</taxon>
        <taxon>Pentapetalae</taxon>
        <taxon>rosids</taxon>
        <taxon>malvids</taxon>
        <taxon>Brassicales</taxon>
        <taxon>Brassicaceae</taxon>
        <taxon>Brassiceae</taxon>
        <taxon>Eruca</taxon>
    </lineage>
</organism>
<evidence type="ECO:0000313" key="2">
    <source>
        <dbReference type="Proteomes" id="UP001642260"/>
    </source>
</evidence>
<evidence type="ECO:0000313" key="1">
    <source>
        <dbReference type="EMBL" id="CAH8358299.1"/>
    </source>
</evidence>
<reference evidence="1 2" key="1">
    <citation type="submission" date="2022-03" db="EMBL/GenBank/DDBJ databases">
        <authorList>
            <person name="Macdonald S."/>
            <person name="Ahmed S."/>
            <person name="Newling K."/>
        </authorList>
    </citation>
    <scope>NUCLEOTIDE SEQUENCE [LARGE SCALE GENOMIC DNA]</scope>
</reference>
<name>A0ABC8KGX1_ERUVS</name>
<protein>
    <submittedName>
        <fullName evidence="1">Uncharacterized protein</fullName>
    </submittedName>
</protein>